<accession>X1HXA3</accession>
<comment type="caution">
    <text evidence="1">The sequence shown here is derived from an EMBL/GenBank/DDBJ whole genome shotgun (WGS) entry which is preliminary data.</text>
</comment>
<protein>
    <submittedName>
        <fullName evidence="1">Uncharacterized protein</fullName>
    </submittedName>
</protein>
<reference evidence="1" key="1">
    <citation type="journal article" date="2014" name="Front. Microbiol.">
        <title>High frequency of phylogenetically diverse reductive dehalogenase-homologous genes in deep subseafloor sedimentary metagenomes.</title>
        <authorList>
            <person name="Kawai M."/>
            <person name="Futagami T."/>
            <person name="Toyoda A."/>
            <person name="Takaki Y."/>
            <person name="Nishi S."/>
            <person name="Hori S."/>
            <person name="Arai W."/>
            <person name="Tsubouchi T."/>
            <person name="Morono Y."/>
            <person name="Uchiyama I."/>
            <person name="Ito T."/>
            <person name="Fujiyama A."/>
            <person name="Inagaki F."/>
            <person name="Takami H."/>
        </authorList>
    </citation>
    <scope>NUCLEOTIDE SEQUENCE</scope>
    <source>
        <strain evidence="1">Expedition CK06-06</strain>
    </source>
</reference>
<proteinExistence type="predicted"/>
<dbReference type="AlphaFoldDB" id="X1HXA3"/>
<feature type="non-terminal residue" evidence="1">
    <location>
        <position position="1"/>
    </location>
</feature>
<dbReference type="EMBL" id="BARU01028822">
    <property type="protein sequence ID" value="GAH74791.1"/>
    <property type="molecule type" value="Genomic_DNA"/>
</dbReference>
<gene>
    <name evidence="1" type="ORF">S03H2_45961</name>
</gene>
<name>X1HXA3_9ZZZZ</name>
<sequence length="162" mass="18927">DLFAKWQLDTTPALEKLYHQIQGHVYSKELNQWTTGGDPILTEKGAIEIISYLDSHFSQFFSLSRLSDPEIKRVCKQVRFWICNFILLNHDEYKIMKQKADWLVDITDHTVYVNMKRSEKGFQAELMSIQQRIVESIQQKDVGEEQKKKRGGIFNLFNKAGG</sequence>
<evidence type="ECO:0000313" key="1">
    <source>
        <dbReference type="EMBL" id="GAH74791.1"/>
    </source>
</evidence>
<organism evidence="1">
    <name type="scientific">marine sediment metagenome</name>
    <dbReference type="NCBI Taxonomy" id="412755"/>
    <lineage>
        <taxon>unclassified sequences</taxon>
        <taxon>metagenomes</taxon>
        <taxon>ecological metagenomes</taxon>
    </lineage>
</organism>